<evidence type="ECO:0000256" key="2">
    <source>
        <dbReference type="ARBA" id="ARBA00022723"/>
    </source>
</evidence>
<dbReference type="CDD" id="cd15568">
    <property type="entry name" value="PHD5_NSD"/>
    <property type="match status" value="1"/>
</dbReference>
<evidence type="ECO:0000313" key="10">
    <source>
        <dbReference type="Proteomes" id="UP001162131"/>
    </source>
</evidence>
<dbReference type="SMART" id="SM00249">
    <property type="entry name" value="PHD"/>
    <property type="match status" value="2"/>
</dbReference>
<dbReference type="PROSITE" id="PS50016">
    <property type="entry name" value="ZF_PHD_2"/>
    <property type="match status" value="1"/>
</dbReference>
<evidence type="ECO:0000256" key="1">
    <source>
        <dbReference type="ARBA" id="ARBA00004123"/>
    </source>
</evidence>
<dbReference type="InterPro" id="IPR028941">
    <property type="entry name" value="WHIM2_dom"/>
</dbReference>
<accession>A0AAU9J5N3</accession>
<dbReference type="Proteomes" id="UP001162131">
    <property type="component" value="Unassembled WGS sequence"/>
</dbReference>
<dbReference type="PANTHER" id="PTHR47025">
    <property type="entry name" value="AUTOIMMUNE REGULATOR"/>
    <property type="match status" value="1"/>
</dbReference>
<dbReference type="InterPro" id="IPR001965">
    <property type="entry name" value="Znf_PHD"/>
</dbReference>
<evidence type="ECO:0000313" key="9">
    <source>
        <dbReference type="EMBL" id="CAG9321109.1"/>
    </source>
</evidence>
<proteinExistence type="predicted"/>
<reference evidence="9" key="1">
    <citation type="submission" date="2021-09" db="EMBL/GenBank/DDBJ databases">
        <authorList>
            <consortium name="AG Swart"/>
            <person name="Singh M."/>
            <person name="Singh A."/>
            <person name="Seah K."/>
            <person name="Emmerich C."/>
        </authorList>
    </citation>
    <scope>NUCLEOTIDE SEQUENCE</scope>
    <source>
        <strain evidence="9">ATCC30299</strain>
    </source>
</reference>
<dbReference type="InterPro" id="IPR011011">
    <property type="entry name" value="Znf_FYVE_PHD"/>
</dbReference>
<dbReference type="InterPro" id="IPR019787">
    <property type="entry name" value="Znf_PHD-finger"/>
</dbReference>
<feature type="domain" description="PHD-type" evidence="7">
    <location>
        <begin position="635"/>
        <end position="680"/>
    </location>
</feature>
<keyword evidence="3 6" id="KW-0863">Zinc-finger</keyword>
<dbReference type="GO" id="GO:0008270">
    <property type="term" value="F:zinc ion binding"/>
    <property type="evidence" value="ECO:0007669"/>
    <property type="project" value="UniProtKB-KW"/>
</dbReference>
<dbReference type="Pfam" id="PF15613">
    <property type="entry name" value="WSD"/>
    <property type="match status" value="1"/>
</dbReference>
<name>A0AAU9J5N3_9CILI</name>
<dbReference type="EMBL" id="CAJZBQ010000027">
    <property type="protein sequence ID" value="CAG9321109.1"/>
    <property type="molecule type" value="Genomic_DNA"/>
</dbReference>
<dbReference type="GO" id="GO:0003682">
    <property type="term" value="F:chromatin binding"/>
    <property type="evidence" value="ECO:0007669"/>
    <property type="project" value="TreeGrafter"/>
</dbReference>
<dbReference type="GO" id="GO:0005634">
    <property type="term" value="C:nucleus"/>
    <property type="evidence" value="ECO:0007669"/>
    <property type="project" value="UniProtKB-SubCell"/>
</dbReference>
<dbReference type="PROSITE" id="PS01359">
    <property type="entry name" value="ZF_PHD_1"/>
    <property type="match status" value="2"/>
</dbReference>
<dbReference type="GO" id="GO:0000977">
    <property type="term" value="F:RNA polymerase II transcription regulatory region sequence-specific DNA binding"/>
    <property type="evidence" value="ECO:0007669"/>
    <property type="project" value="TreeGrafter"/>
</dbReference>
<keyword evidence="5" id="KW-0539">Nucleus</keyword>
<evidence type="ECO:0000259" key="7">
    <source>
        <dbReference type="PROSITE" id="PS50016"/>
    </source>
</evidence>
<evidence type="ECO:0000256" key="3">
    <source>
        <dbReference type="ARBA" id="ARBA00022771"/>
    </source>
</evidence>
<keyword evidence="4" id="KW-0862">Zinc</keyword>
<comment type="caution">
    <text evidence="9">The sequence shown here is derived from an EMBL/GenBank/DDBJ whole genome shotgun (WGS) entry which is preliminary data.</text>
</comment>
<dbReference type="InterPro" id="IPR013083">
    <property type="entry name" value="Znf_RING/FYVE/PHD"/>
</dbReference>
<dbReference type="GO" id="GO:0045944">
    <property type="term" value="P:positive regulation of transcription by RNA polymerase II"/>
    <property type="evidence" value="ECO:0007669"/>
    <property type="project" value="TreeGrafter"/>
</dbReference>
<dbReference type="AlphaFoldDB" id="A0AAU9J5N3"/>
<sequence length="698" mass="81370">MIARGMTDHLNSNYESIEGSQEKNNGRFTQNTALIPLSFIPMNSLNDFRCAVCHGPEAFLICQNCSNSYHPICASFYNPSLSYSTLYCSFCVSFFQTQYIEDSNNGLNSQNVSTKNNNGRLPEHAKTLEEIRNEELPSPEKLKFETEKIEDLLFICDSVFTFQEIFKMTPFSIEQLYESLRANEETNLIKELHLSIIKLLISHILEKENSNETLNIDTGFLYSISQLREVFDANKILPYSWLTLVNEVMRLPLFKDYSEDTIIENILQKSEEFPIENCYFDYSFEEKVGILIFLLNSVFDFREIHEELSKRIELKTDLIREKGLIMTQIRDIECQNCEIKDAGIRKSSEKIQKLHKQFESINQKIEKIHIRTSPIGTDSDLNEYYFFEFDASRIYVKPYKKQGESTDSLNNANPWYVYTNQSQIDSLIAALWIRGLKESKLIEGLKTVKTKLITSENETGAFYINECSIFEGRSLGLEDLKQIMLDLDKKFSSFLKKGQKQWDSNERLEDWRKEVTQSQTPQDLAILMLEHSQKSSNPLRLSVSTQNQEEEKHKYRKVSIRIWQDLGDYHSFWENLTQSITTLGQLTLDIEIYSTILNSYIEKKQESMAYETDTKIPKDEEKSKEPENLEKFEHEKVCFFCENGGRLIQCEACPKVVHFSCIGLKKAPKKEWYCDSCNNQINFSVQTRSKTRLRKLSN</sequence>
<dbReference type="InterPro" id="IPR018501">
    <property type="entry name" value="DDT_dom"/>
</dbReference>
<feature type="domain" description="DDT" evidence="8">
    <location>
        <begin position="146"/>
        <end position="206"/>
    </location>
</feature>
<keyword evidence="10" id="KW-1185">Reference proteome</keyword>
<organism evidence="9 10">
    <name type="scientific">Blepharisma stoltei</name>
    <dbReference type="NCBI Taxonomy" id="1481888"/>
    <lineage>
        <taxon>Eukaryota</taxon>
        <taxon>Sar</taxon>
        <taxon>Alveolata</taxon>
        <taxon>Ciliophora</taxon>
        <taxon>Postciliodesmatophora</taxon>
        <taxon>Heterotrichea</taxon>
        <taxon>Heterotrichida</taxon>
        <taxon>Blepharismidae</taxon>
        <taxon>Blepharisma</taxon>
    </lineage>
</organism>
<evidence type="ECO:0000256" key="5">
    <source>
        <dbReference type="ARBA" id="ARBA00023242"/>
    </source>
</evidence>
<dbReference type="SUPFAM" id="SSF57903">
    <property type="entry name" value="FYVE/PHD zinc finger"/>
    <property type="match status" value="2"/>
</dbReference>
<comment type="subcellular location">
    <subcellularLocation>
        <location evidence="1">Nucleus</location>
    </subcellularLocation>
</comment>
<dbReference type="GO" id="GO:0042393">
    <property type="term" value="F:histone binding"/>
    <property type="evidence" value="ECO:0007669"/>
    <property type="project" value="TreeGrafter"/>
</dbReference>
<dbReference type="Gene3D" id="3.30.40.10">
    <property type="entry name" value="Zinc/RING finger domain, C3HC4 (zinc finger)"/>
    <property type="match status" value="2"/>
</dbReference>
<dbReference type="Pfam" id="PF02791">
    <property type="entry name" value="DDT"/>
    <property type="match status" value="1"/>
</dbReference>
<evidence type="ECO:0008006" key="11">
    <source>
        <dbReference type="Google" id="ProtNLM"/>
    </source>
</evidence>
<dbReference type="Pfam" id="PF00628">
    <property type="entry name" value="PHD"/>
    <property type="match status" value="1"/>
</dbReference>
<evidence type="ECO:0000259" key="8">
    <source>
        <dbReference type="PROSITE" id="PS50827"/>
    </source>
</evidence>
<keyword evidence="2" id="KW-0479">Metal-binding</keyword>
<dbReference type="PANTHER" id="PTHR47025:SF2">
    <property type="entry name" value="AUTOIMMUNE REGULATOR"/>
    <property type="match status" value="1"/>
</dbReference>
<dbReference type="InterPro" id="IPR019786">
    <property type="entry name" value="Zinc_finger_PHD-type_CS"/>
</dbReference>
<dbReference type="PROSITE" id="PS50827">
    <property type="entry name" value="DDT"/>
    <property type="match status" value="1"/>
</dbReference>
<evidence type="ECO:0000256" key="4">
    <source>
        <dbReference type="ARBA" id="ARBA00022833"/>
    </source>
</evidence>
<protein>
    <recommendedName>
        <fullName evidence="11">PHD-type domain-containing protein</fullName>
    </recommendedName>
</protein>
<evidence type="ECO:0000256" key="6">
    <source>
        <dbReference type="PROSITE-ProRule" id="PRU00146"/>
    </source>
</evidence>
<gene>
    <name evidence="9" type="ORF">BSTOLATCC_MIC27679</name>
</gene>